<keyword evidence="5 8" id="KW-0812">Transmembrane</keyword>
<feature type="transmembrane region" description="Helical" evidence="8">
    <location>
        <begin position="147"/>
        <end position="168"/>
    </location>
</feature>
<evidence type="ECO:0000313" key="10">
    <source>
        <dbReference type="EMBL" id="CAA7038976.1"/>
    </source>
</evidence>
<comment type="similarity">
    <text evidence="2 8">Belongs to the Casparian strip membrane proteins (CASP) family.</text>
</comment>
<evidence type="ECO:0000256" key="7">
    <source>
        <dbReference type="ARBA" id="ARBA00023136"/>
    </source>
</evidence>
<accession>A0A6D2JGB1</accession>
<dbReference type="Proteomes" id="UP000467841">
    <property type="component" value="Unassembled WGS sequence"/>
</dbReference>
<evidence type="ECO:0000256" key="8">
    <source>
        <dbReference type="RuleBase" id="RU361233"/>
    </source>
</evidence>
<evidence type="ECO:0000256" key="4">
    <source>
        <dbReference type="ARBA" id="ARBA00022475"/>
    </source>
</evidence>
<dbReference type="InterPro" id="IPR044173">
    <property type="entry name" value="CASPL"/>
</dbReference>
<evidence type="ECO:0000256" key="3">
    <source>
        <dbReference type="ARBA" id="ARBA00011489"/>
    </source>
</evidence>
<comment type="subunit">
    <text evidence="3 8">Homodimer and heterodimers.</text>
</comment>
<dbReference type="EMBL" id="CACVBM020001202">
    <property type="protein sequence ID" value="CAA7038976.1"/>
    <property type="molecule type" value="Genomic_DNA"/>
</dbReference>
<comment type="caution">
    <text evidence="10">The sequence shown here is derived from an EMBL/GenBank/DDBJ whole genome shotgun (WGS) entry which is preliminary data.</text>
</comment>
<keyword evidence="6 8" id="KW-1133">Transmembrane helix</keyword>
<evidence type="ECO:0000256" key="2">
    <source>
        <dbReference type="ARBA" id="ARBA00007651"/>
    </source>
</evidence>
<name>A0A6D2JGB1_9BRAS</name>
<feature type="domain" description="Casparian strip membrane protein" evidence="9">
    <location>
        <begin position="14"/>
        <end position="152"/>
    </location>
</feature>
<keyword evidence="7 8" id="KW-0472">Membrane</keyword>
<dbReference type="GO" id="GO:0005886">
    <property type="term" value="C:plasma membrane"/>
    <property type="evidence" value="ECO:0007669"/>
    <property type="project" value="UniProtKB-SubCell"/>
</dbReference>
<dbReference type="NCBIfam" id="TIGR01569">
    <property type="entry name" value="A_tha_TIGR01569"/>
    <property type="match status" value="1"/>
</dbReference>
<gene>
    <name evidence="10" type="ORF">MERR_LOCUS26211</name>
</gene>
<comment type="subcellular location">
    <subcellularLocation>
        <location evidence="1 8">Cell membrane</location>
        <topology evidence="1 8">Multi-pass membrane protein</topology>
    </subcellularLocation>
</comment>
<keyword evidence="11" id="KW-1185">Reference proteome</keyword>
<keyword evidence="4 8" id="KW-1003">Cell membrane</keyword>
<dbReference type="InterPro" id="IPR006459">
    <property type="entry name" value="CASP/CASPL"/>
</dbReference>
<dbReference type="PANTHER" id="PTHR36488">
    <property type="entry name" value="CASP-LIKE PROTEIN 1U1"/>
    <property type="match status" value="1"/>
</dbReference>
<feature type="transmembrane region" description="Helical" evidence="8">
    <location>
        <begin position="87"/>
        <end position="108"/>
    </location>
</feature>
<evidence type="ECO:0000313" key="11">
    <source>
        <dbReference type="Proteomes" id="UP000467841"/>
    </source>
</evidence>
<evidence type="ECO:0000259" key="9">
    <source>
        <dbReference type="Pfam" id="PF04535"/>
    </source>
</evidence>
<organism evidence="10 11">
    <name type="scientific">Microthlaspi erraticum</name>
    <dbReference type="NCBI Taxonomy" id="1685480"/>
    <lineage>
        <taxon>Eukaryota</taxon>
        <taxon>Viridiplantae</taxon>
        <taxon>Streptophyta</taxon>
        <taxon>Embryophyta</taxon>
        <taxon>Tracheophyta</taxon>
        <taxon>Spermatophyta</taxon>
        <taxon>Magnoliopsida</taxon>
        <taxon>eudicotyledons</taxon>
        <taxon>Gunneridae</taxon>
        <taxon>Pentapetalae</taxon>
        <taxon>rosids</taxon>
        <taxon>malvids</taxon>
        <taxon>Brassicales</taxon>
        <taxon>Brassicaceae</taxon>
        <taxon>Coluteocarpeae</taxon>
        <taxon>Microthlaspi</taxon>
    </lineage>
</organism>
<dbReference type="InterPro" id="IPR006702">
    <property type="entry name" value="CASP_dom"/>
</dbReference>
<protein>
    <recommendedName>
        <fullName evidence="8">CASP-like protein</fullName>
    </recommendedName>
</protein>
<sequence>MDEGRRTPLLNLGVQVSMRVLVIGTALTSMGLMITNHEVASVYGISFDAKYSYSAAFRYLVYAKIAISVTTLVTLVWACLAVRRAGLVFVLFFLDLLMTLTAMSAFSASMTEGMTGKYGNTHAGWLPICGYVHRYCNRVTLSLAMSFASFVLLFILLLLTVSKAFAALRHHF</sequence>
<proteinExistence type="inferred from homology"/>
<dbReference type="AlphaFoldDB" id="A0A6D2JGB1"/>
<dbReference type="OrthoDB" id="1904499at2759"/>
<feature type="transmembrane region" description="Helical" evidence="8">
    <location>
        <begin position="20"/>
        <end position="39"/>
    </location>
</feature>
<dbReference type="Pfam" id="PF04535">
    <property type="entry name" value="CASP_dom"/>
    <property type="match status" value="1"/>
</dbReference>
<evidence type="ECO:0000256" key="1">
    <source>
        <dbReference type="ARBA" id="ARBA00004651"/>
    </source>
</evidence>
<evidence type="ECO:0000256" key="5">
    <source>
        <dbReference type="ARBA" id="ARBA00022692"/>
    </source>
</evidence>
<evidence type="ECO:0000256" key="6">
    <source>
        <dbReference type="ARBA" id="ARBA00022989"/>
    </source>
</evidence>
<feature type="transmembrane region" description="Helical" evidence="8">
    <location>
        <begin position="59"/>
        <end position="80"/>
    </location>
</feature>
<reference evidence="10" key="1">
    <citation type="submission" date="2020-01" db="EMBL/GenBank/DDBJ databases">
        <authorList>
            <person name="Mishra B."/>
        </authorList>
    </citation>
    <scope>NUCLEOTIDE SEQUENCE [LARGE SCALE GENOMIC DNA]</scope>
</reference>
<dbReference type="PANTHER" id="PTHR36488:SF8">
    <property type="entry name" value="CASP-LIKE PROTEIN 1U1"/>
    <property type="match status" value="1"/>
</dbReference>